<feature type="region of interest" description="Disordered" evidence="1">
    <location>
        <begin position="1"/>
        <end position="24"/>
    </location>
</feature>
<keyword evidence="2" id="KW-0472">Membrane</keyword>
<gene>
    <name evidence="3" type="primary">RvY_02346-1</name>
    <name evidence="3" type="synonym">RvY_02346.1</name>
    <name evidence="3" type="ORF">RvY_02346</name>
</gene>
<evidence type="ECO:0000313" key="4">
    <source>
        <dbReference type="Proteomes" id="UP000186922"/>
    </source>
</evidence>
<accession>A0A1D1UJC9</accession>
<organism evidence="3 4">
    <name type="scientific">Ramazzottius varieornatus</name>
    <name type="common">Water bear</name>
    <name type="synonym">Tardigrade</name>
    <dbReference type="NCBI Taxonomy" id="947166"/>
    <lineage>
        <taxon>Eukaryota</taxon>
        <taxon>Metazoa</taxon>
        <taxon>Ecdysozoa</taxon>
        <taxon>Tardigrada</taxon>
        <taxon>Eutardigrada</taxon>
        <taxon>Parachela</taxon>
        <taxon>Hypsibioidea</taxon>
        <taxon>Ramazzottiidae</taxon>
        <taxon>Ramazzottius</taxon>
    </lineage>
</organism>
<dbReference type="EMBL" id="BDGG01000001">
    <property type="protein sequence ID" value="GAU89844.1"/>
    <property type="molecule type" value="Genomic_DNA"/>
</dbReference>
<keyword evidence="2" id="KW-1133">Transmembrane helix</keyword>
<reference evidence="3 4" key="1">
    <citation type="journal article" date="2016" name="Nat. Commun.">
        <title>Extremotolerant tardigrade genome and improved radiotolerance of human cultured cells by tardigrade-unique protein.</title>
        <authorList>
            <person name="Hashimoto T."/>
            <person name="Horikawa D.D."/>
            <person name="Saito Y."/>
            <person name="Kuwahara H."/>
            <person name="Kozuka-Hata H."/>
            <person name="Shin-I T."/>
            <person name="Minakuchi Y."/>
            <person name="Ohishi K."/>
            <person name="Motoyama A."/>
            <person name="Aizu T."/>
            <person name="Enomoto A."/>
            <person name="Kondo K."/>
            <person name="Tanaka S."/>
            <person name="Hara Y."/>
            <person name="Koshikawa S."/>
            <person name="Sagara H."/>
            <person name="Miura T."/>
            <person name="Yokobori S."/>
            <person name="Miyagawa K."/>
            <person name="Suzuki Y."/>
            <person name="Kubo T."/>
            <person name="Oyama M."/>
            <person name="Kohara Y."/>
            <person name="Fujiyama A."/>
            <person name="Arakawa K."/>
            <person name="Katayama T."/>
            <person name="Toyoda A."/>
            <person name="Kunieda T."/>
        </authorList>
    </citation>
    <scope>NUCLEOTIDE SEQUENCE [LARGE SCALE GENOMIC DNA]</scope>
    <source>
        <strain evidence="3 4">YOKOZUNA-1</strain>
    </source>
</reference>
<proteinExistence type="predicted"/>
<dbReference type="Proteomes" id="UP000186922">
    <property type="component" value="Unassembled WGS sequence"/>
</dbReference>
<feature type="transmembrane region" description="Helical" evidence="2">
    <location>
        <begin position="39"/>
        <end position="58"/>
    </location>
</feature>
<dbReference type="AlphaFoldDB" id="A0A1D1UJC9"/>
<evidence type="ECO:0000256" key="2">
    <source>
        <dbReference type="SAM" id="Phobius"/>
    </source>
</evidence>
<sequence>MRPCLSEPSSENKPRVIPSSPSSLVSPDCLLLSPSVCSFFLRIFVSLCSVLLVFLLQVSGHPSRVLP</sequence>
<evidence type="ECO:0000313" key="3">
    <source>
        <dbReference type="EMBL" id="GAU89844.1"/>
    </source>
</evidence>
<keyword evidence="4" id="KW-1185">Reference proteome</keyword>
<comment type="caution">
    <text evidence="3">The sequence shown here is derived from an EMBL/GenBank/DDBJ whole genome shotgun (WGS) entry which is preliminary data.</text>
</comment>
<keyword evidence="2" id="KW-0812">Transmembrane</keyword>
<name>A0A1D1UJC9_RAMVA</name>
<evidence type="ECO:0000256" key="1">
    <source>
        <dbReference type="SAM" id="MobiDB-lite"/>
    </source>
</evidence>
<protein>
    <submittedName>
        <fullName evidence="3">Uncharacterized protein</fullName>
    </submittedName>
</protein>